<name>A0AAV2IDC8_LYMST</name>
<dbReference type="GO" id="GO:0043409">
    <property type="term" value="P:negative regulation of MAPK cascade"/>
    <property type="evidence" value="ECO:0007669"/>
    <property type="project" value="TreeGrafter"/>
</dbReference>
<keyword evidence="3" id="KW-0378">Hydrolase</keyword>
<dbReference type="InterPro" id="IPR029021">
    <property type="entry name" value="Prot-tyrosine_phosphatase-like"/>
</dbReference>
<dbReference type="SUPFAM" id="SSF52799">
    <property type="entry name" value="(Phosphotyrosine protein) phosphatases II"/>
    <property type="match status" value="1"/>
</dbReference>
<dbReference type="EC" id="3.1.3.48" evidence="2"/>
<dbReference type="PANTHER" id="PTHR10159">
    <property type="entry name" value="DUAL SPECIFICITY PROTEIN PHOSPHATASE"/>
    <property type="match status" value="1"/>
</dbReference>
<comment type="similarity">
    <text evidence="1">Belongs to the protein-tyrosine phosphatase family. Non-receptor class dual specificity subfamily.</text>
</comment>
<proteinExistence type="inferred from homology"/>
<dbReference type="CDD" id="cd14498">
    <property type="entry name" value="DSP"/>
    <property type="match status" value="1"/>
</dbReference>
<dbReference type="InterPro" id="IPR000340">
    <property type="entry name" value="Dual-sp_phosphatase_cat-dom"/>
</dbReference>
<dbReference type="GO" id="GO:0005829">
    <property type="term" value="C:cytosol"/>
    <property type="evidence" value="ECO:0007669"/>
    <property type="project" value="TreeGrafter"/>
</dbReference>
<dbReference type="InterPro" id="IPR020422">
    <property type="entry name" value="TYR_PHOSPHATASE_DUAL_dom"/>
</dbReference>
<evidence type="ECO:0000256" key="1">
    <source>
        <dbReference type="ARBA" id="ARBA00008601"/>
    </source>
</evidence>
<keyword evidence="7" id="KW-1185">Reference proteome</keyword>
<dbReference type="Pfam" id="PF00782">
    <property type="entry name" value="DSPc"/>
    <property type="match status" value="1"/>
</dbReference>
<comment type="caution">
    <text evidence="6">The sequence shown here is derived from an EMBL/GenBank/DDBJ whole genome shotgun (WGS) entry which is preliminary data.</text>
</comment>
<dbReference type="AlphaFoldDB" id="A0AAV2IDC8"/>
<organism evidence="6 7">
    <name type="scientific">Lymnaea stagnalis</name>
    <name type="common">Great pond snail</name>
    <name type="synonym">Helix stagnalis</name>
    <dbReference type="NCBI Taxonomy" id="6523"/>
    <lineage>
        <taxon>Eukaryota</taxon>
        <taxon>Metazoa</taxon>
        <taxon>Spiralia</taxon>
        <taxon>Lophotrochozoa</taxon>
        <taxon>Mollusca</taxon>
        <taxon>Gastropoda</taxon>
        <taxon>Heterobranchia</taxon>
        <taxon>Euthyneura</taxon>
        <taxon>Panpulmonata</taxon>
        <taxon>Hygrophila</taxon>
        <taxon>Lymnaeoidea</taxon>
        <taxon>Lymnaeidae</taxon>
        <taxon>Lymnaea</taxon>
    </lineage>
</organism>
<accession>A0AAV2IDC8</accession>
<evidence type="ECO:0000256" key="4">
    <source>
        <dbReference type="ARBA" id="ARBA00022912"/>
    </source>
</evidence>
<dbReference type="GO" id="GO:0033550">
    <property type="term" value="F:MAP kinase tyrosine phosphatase activity"/>
    <property type="evidence" value="ECO:0007669"/>
    <property type="project" value="TreeGrafter"/>
</dbReference>
<dbReference type="GO" id="GO:0017017">
    <property type="term" value="F:MAP kinase tyrosine/serine/threonine phosphatase activity"/>
    <property type="evidence" value="ECO:0007669"/>
    <property type="project" value="TreeGrafter"/>
</dbReference>
<protein>
    <recommendedName>
        <fullName evidence="2">protein-tyrosine-phosphatase</fullName>
        <ecNumber evidence="2">3.1.3.48</ecNumber>
    </recommendedName>
</protein>
<dbReference type="Proteomes" id="UP001497497">
    <property type="component" value="Unassembled WGS sequence"/>
</dbReference>
<dbReference type="Gene3D" id="3.90.190.10">
    <property type="entry name" value="Protein tyrosine phosphatase superfamily"/>
    <property type="match status" value="1"/>
</dbReference>
<gene>
    <name evidence="6" type="ORF">GSLYS_00016201001</name>
</gene>
<evidence type="ECO:0000259" key="5">
    <source>
        <dbReference type="PROSITE" id="PS50054"/>
    </source>
</evidence>
<feature type="domain" description="Tyrosine-protein phosphatase" evidence="5">
    <location>
        <begin position="6"/>
        <end position="163"/>
    </location>
</feature>
<evidence type="ECO:0000256" key="2">
    <source>
        <dbReference type="ARBA" id="ARBA00013064"/>
    </source>
</evidence>
<reference evidence="6 7" key="1">
    <citation type="submission" date="2024-04" db="EMBL/GenBank/DDBJ databases">
        <authorList>
            <consortium name="Genoscope - CEA"/>
            <person name="William W."/>
        </authorList>
    </citation>
    <scope>NUCLEOTIDE SEQUENCE [LARGE SCALE GENOMIC DNA]</scope>
</reference>
<dbReference type="EMBL" id="CAXITT010000499">
    <property type="protein sequence ID" value="CAL1542667.1"/>
    <property type="molecule type" value="Genomic_DNA"/>
</dbReference>
<dbReference type="SMART" id="SM00195">
    <property type="entry name" value="DSPc"/>
    <property type="match status" value="1"/>
</dbReference>
<evidence type="ECO:0000256" key="3">
    <source>
        <dbReference type="ARBA" id="ARBA00022801"/>
    </source>
</evidence>
<evidence type="ECO:0000313" key="6">
    <source>
        <dbReference type="EMBL" id="CAL1542667.1"/>
    </source>
</evidence>
<keyword evidence="4" id="KW-0904">Protein phosphatase</keyword>
<dbReference type="PROSITE" id="PS50054">
    <property type="entry name" value="TYR_PHOSPHATASE_DUAL"/>
    <property type="match status" value="1"/>
</dbReference>
<sequence length="208" mass="23124">MTSNGNVMISVTDYLFLGSVEAAYNEPLLCKYGISSLIDMTNTSPGLVPANKKSDCPCACAHQTHFRSKLNIGVDDIEWENLEQYFGEINAFINGARKMGRRVLVFSYMGQSRAPAAVIQHLMQHFKMPYRDAINIVRAKRPKVKLNSGFVKALCRLEKRLGLQETDSALAVREATRRAESPRVSCGSVEELETLAVPPVVRGAWLEC</sequence>
<dbReference type="GO" id="GO:0008330">
    <property type="term" value="F:protein tyrosine/threonine phosphatase activity"/>
    <property type="evidence" value="ECO:0007669"/>
    <property type="project" value="TreeGrafter"/>
</dbReference>
<evidence type="ECO:0000313" key="7">
    <source>
        <dbReference type="Proteomes" id="UP001497497"/>
    </source>
</evidence>
<dbReference type="PANTHER" id="PTHR10159:SF519">
    <property type="entry name" value="DUAL SPECIFICITY PROTEIN PHOSPHATASE MPK3"/>
    <property type="match status" value="1"/>
</dbReference>